<evidence type="ECO:0000313" key="2">
    <source>
        <dbReference type="EMBL" id="SIS85190.1"/>
    </source>
</evidence>
<feature type="domain" description="Type 4 fimbrial biogenesis protein PilX N-terminal" evidence="1">
    <location>
        <begin position="10"/>
        <end position="58"/>
    </location>
</feature>
<evidence type="ECO:0000259" key="1">
    <source>
        <dbReference type="Pfam" id="PF14341"/>
    </source>
</evidence>
<accession>A0A1N7MGN9</accession>
<dbReference type="RefSeq" id="WP_082400232.1">
    <property type="nucleotide sequence ID" value="NZ_FTOE01000006.1"/>
</dbReference>
<evidence type="ECO:0000313" key="3">
    <source>
        <dbReference type="Proteomes" id="UP000185999"/>
    </source>
</evidence>
<dbReference type="Proteomes" id="UP000185999">
    <property type="component" value="Unassembled WGS sequence"/>
</dbReference>
<dbReference type="EMBL" id="FTOE01000006">
    <property type="protein sequence ID" value="SIS85190.1"/>
    <property type="molecule type" value="Genomic_DNA"/>
</dbReference>
<protein>
    <submittedName>
        <fullName evidence="2">Type IV pilus assembly protein PilX</fullName>
    </submittedName>
</protein>
<dbReference type="InterPro" id="IPR025746">
    <property type="entry name" value="PilX_N_dom"/>
</dbReference>
<gene>
    <name evidence="2" type="ORF">SAMN05421760_10634</name>
</gene>
<sequence>MMNCKRSYERGATLIIALIMLLLMSIMGLSAMQGTTMQERMVGNMRDSHIGFHSGEIALDYAESWIRDQSVKPVFETYPCLAACGGNVYDAVNNVSSVVTDLESGAANWGSSTTTYADDAFVGAGASVIEGVSAQPEMTLEWADFKKDSLEPDDISGDYRFRSTIRAFGGSSTSEVLMQTEYVKRFD</sequence>
<reference evidence="3" key="1">
    <citation type="submission" date="2017-01" db="EMBL/GenBank/DDBJ databases">
        <authorList>
            <person name="Varghese N."/>
            <person name="Submissions S."/>
        </authorList>
    </citation>
    <scope>NUCLEOTIDE SEQUENCE [LARGE SCALE GENOMIC DNA]</scope>
    <source>
        <strain evidence="3">DSM 22306</strain>
    </source>
</reference>
<proteinExistence type="predicted"/>
<organism evidence="2 3">
    <name type="scientific">Neptunomonas antarctica</name>
    <dbReference type="NCBI Taxonomy" id="619304"/>
    <lineage>
        <taxon>Bacteria</taxon>
        <taxon>Pseudomonadati</taxon>
        <taxon>Pseudomonadota</taxon>
        <taxon>Gammaproteobacteria</taxon>
        <taxon>Oceanospirillales</taxon>
        <taxon>Oceanospirillaceae</taxon>
        <taxon>Neptunomonas</taxon>
    </lineage>
</organism>
<keyword evidence="3" id="KW-1185">Reference proteome</keyword>
<dbReference type="OrthoDB" id="5298746at2"/>
<dbReference type="Pfam" id="PF14341">
    <property type="entry name" value="PilX_N"/>
    <property type="match status" value="1"/>
</dbReference>
<dbReference type="AlphaFoldDB" id="A0A1N7MGN9"/>
<dbReference type="STRING" id="619304.SAMN05421760_10634"/>
<name>A0A1N7MGN9_9GAMM</name>